<dbReference type="PATRIC" id="fig|1316928.3.peg.1970"/>
<protein>
    <submittedName>
        <fullName evidence="2">NADPH-dependent FMN reductase</fullName>
    </submittedName>
</protein>
<dbReference type="InterPro" id="IPR005025">
    <property type="entry name" value="FMN_Rdtase-like_dom"/>
</dbReference>
<dbReference type="SUPFAM" id="SSF52218">
    <property type="entry name" value="Flavoproteins"/>
    <property type="match status" value="1"/>
</dbReference>
<dbReference type="EMBL" id="AQPW01000009">
    <property type="protein sequence ID" value="EON32958.1"/>
    <property type="molecule type" value="Genomic_DNA"/>
</dbReference>
<gene>
    <name evidence="2" type="ORF">GTC6_09849</name>
</gene>
<dbReference type="Gene3D" id="3.40.50.360">
    <property type="match status" value="1"/>
</dbReference>
<proteinExistence type="predicted"/>
<comment type="caution">
    <text evidence="2">The sequence shown here is derived from an EMBL/GenBank/DDBJ whole genome shotgun (WGS) entry which is preliminary data.</text>
</comment>
<dbReference type="InterPro" id="IPR029039">
    <property type="entry name" value="Flavoprotein-like_sf"/>
</dbReference>
<dbReference type="Pfam" id="PF03358">
    <property type="entry name" value="FMN_red"/>
    <property type="match status" value="1"/>
</dbReference>
<accession>R7YAC3</accession>
<sequence length="190" mass="20574">MAMAESVIDVGVLVGSLRRESVNRQVAQAIVGLAPGRLSFHEIPLGELPMYNGDLEGSRPEAVTRFADAVRRCDAIFVVMPEYNRSLPAVLKNAIDWGSKPQPENVWLDKPIGMTGISPGVIGTAAGQQHLRQVLGVLGAAVVGGEAYLTNRPGLFLPDGRLEASTEDFLRGYVLRFADFAEKLCVKEDR</sequence>
<dbReference type="PANTHER" id="PTHR30543:SF21">
    <property type="entry name" value="NAD(P)H-DEPENDENT FMN REDUCTASE LOT6"/>
    <property type="match status" value="1"/>
</dbReference>
<dbReference type="GO" id="GO:0016491">
    <property type="term" value="F:oxidoreductase activity"/>
    <property type="evidence" value="ECO:0007669"/>
    <property type="project" value="InterPro"/>
</dbReference>
<dbReference type="GO" id="GO:0005829">
    <property type="term" value="C:cytosol"/>
    <property type="evidence" value="ECO:0007669"/>
    <property type="project" value="TreeGrafter"/>
</dbReference>
<dbReference type="Proteomes" id="UP000013569">
    <property type="component" value="Unassembled WGS sequence"/>
</dbReference>
<dbReference type="AlphaFoldDB" id="R7YAC3"/>
<organism evidence="2 3">
    <name type="scientific">Gordonia terrae C-6</name>
    <dbReference type="NCBI Taxonomy" id="1316928"/>
    <lineage>
        <taxon>Bacteria</taxon>
        <taxon>Bacillati</taxon>
        <taxon>Actinomycetota</taxon>
        <taxon>Actinomycetes</taxon>
        <taxon>Mycobacteriales</taxon>
        <taxon>Gordoniaceae</taxon>
        <taxon>Gordonia</taxon>
    </lineage>
</organism>
<name>R7YAC3_9ACTN</name>
<feature type="domain" description="NADPH-dependent FMN reductase-like" evidence="1">
    <location>
        <begin position="9"/>
        <end position="148"/>
    </location>
</feature>
<dbReference type="InterPro" id="IPR050712">
    <property type="entry name" value="NAD(P)H-dep_reductase"/>
</dbReference>
<dbReference type="PANTHER" id="PTHR30543">
    <property type="entry name" value="CHROMATE REDUCTASE"/>
    <property type="match status" value="1"/>
</dbReference>
<evidence type="ECO:0000313" key="2">
    <source>
        <dbReference type="EMBL" id="EON32958.1"/>
    </source>
</evidence>
<evidence type="ECO:0000313" key="3">
    <source>
        <dbReference type="Proteomes" id="UP000013569"/>
    </source>
</evidence>
<dbReference type="GO" id="GO:0010181">
    <property type="term" value="F:FMN binding"/>
    <property type="evidence" value="ECO:0007669"/>
    <property type="project" value="TreeGrafter"/>
</dbReference>
<evidence type="ECO:0000259" key="1">
    <source>
        <dbReference type="Pfam" id="PF03358"/>
    </source>
</evidence>
<reference evidence="2 3" key="1">
    <citation type="journal article" date="2013" name="Genome Announc.">
        <title>Draft Genome Sequence of a Benzothiophene-Desulfurizing Bacterium, Gordona terrae Strain C-6.</title>
        <authorList>
            <person name="Wang W."/>
            <person name="Ma T."/>
            <person name="Ren Y."/>
            <person name="Li G."/>
        </authorList>
    </citation>
    <scope>NUCLEOTIDE SEQUENCE [LARGE SCALE GENOMIC DNA]</scope>
    <source>
        <strain evidence="2 3">C-6</strain>
    </source>
</reference>